<reference evidence="3 4" key="1">
    <citation type="submission" date="2014-06" db="EMBL/GenBank/DDBJ databases">
        <authorList>
            <person name="Swart Estienne"/>
        </authorList>
    </citation>
    <scope>NUCLEOTIDE SEQUENCE [LARGE SCALE GENOMIC DNA]</scope>
    <source>
        <strain evidence="3 4">130c</strain>
    </source>
</reference>
<keyword evidence="1" id="KW-0175">Coiled coil</keyword>
<feature type="coiled-coil region" evidence="1">
    <location>
        <begin position="90"/>
        <end position="117"/>
    </location>
</feature>
<evidence type="ECO:0000313" key="3">
    <source>
        <dbReference type="EMBL" id="CDW79701.1"/>
    </source>
</evidence>
<dbReference type="PANTHER" id="PTHR40515:SF1">
    <property type="entry name" value="CILIA- AND FLAGELLA-ASSOCIATED PROTEIN 157"/>
    <property type="match status" value="1"/>
</dbReference>
<feature type="coiled-coil region" evidence="1">
    <location>
        <begin position="323"/>
        <end position="350"/>
    </location>
</feature>
<dbReference type="OrthoDB" id="306208at2759"/>
<dbReference type="PANTHER" id="PTHR40515">
    <property type="entry name" value="CILIA- AND FLAGELLA-ASSOCIATED PROTEIN 157"/>
    <property type="match status" value="1"/>
</dbReference>
<evidence type="ECO:0000256" key="1">
    <source>
        <dbReference type="SAM" id="Coils"/>
    </source>
</evidence>
<feature type="region of interest" description="Disordered" evidence="2">
    <location>
        <begin position="473"/>
        <end position="495"/>
    </location>
</feature>
<feature type="region of interest" description="Disordered" evidence="2">
    <location>
        <begin position="217"/>
        <end position="247"/>
    </location>
</feature>
<evidence type="ECO:0000313" key="4">
    <source>
        <dbReference type="Proteomes" id="UP000039865"/>
    </source>
</evidence>
<evidence type="ECO:0000256" key="2">
    <source>
        <dbReference type="SAM" id="MobiDB-lite"/>
    </source>
</evidence>
<dbReference type="EMBL" id="CCKQ01008266">
    <property type="protein sequence ID" value="CDW79701.1"/>
    <property type="molecule type" value="Genomic_DNA"/>
</dbReference>
<proteinExistence type="predicted"/>
<dbReference type="OMA" id="CRERTIR"/>
<sequence>MENYQTKTSSLISVSYLQLQDMVSKLSELTDSLMHTHQQDFVTAYKDHMLKVQCEMIHLKKKSTDFYQKMKRDERIRFLESTIQWLRGEALSLAKNISDLKIKNDEMKEELDIAKSDKIFMLQYTKSQKRYNQILVKTIDKLKSPKYQEQYQLNQSRLIQNEQDLTSVQSATIVNHTNLHNQLRASKDFELKSPIQSIGKKLSSTLFEKNRQDARASTAYQTVRKSSQNNEQSTIDPSILNNSKTSQYRFRDRNRKAFVSMSVNSAPYQTVLSESKKDNFETVIANQNQLNYTGVASQGLGFENIKISNQLIRQQKIQNERLISKLHEDVKQKDEIIRDLKAKLNEHIETQCNQQDQQNNDIKSLHYSQKLDLKDFFLECVQSVLAFNQRFGQTQFTPLDRHNTISDLNEKHLRHMTHIEKREAIYRFLNNKRVLRGLYDLIFPSGYSTNMTQQLDSSMKLIGSDFIESLSKTQVQPTPVRSRKSSIHTQNHNKTQSFIDKIEERLVEKKTSNELPIHQQKQDKRRRSSINNYKLLDEYDLKSEEQFLIIEPKKIVQTANNYRLNSIKNKDHAKKTYQVKNGKLMISQ</sequence>
<organism evidence="3 4">
    <name type="scientific">Stylonychia lemnae</name>
    <name type="common">Ciliate</name>
    <dbReference type="NCBI Taxonomy" id="5949"/>
    <lineage>
        <taxon>Eukaryota</taxon>
        <taxon>Sar</taxon>
        <taxon>Alveolata</taxon>
        <taxon>Ciliophora</taxon>
        <taxon>Intramacronucleata</taxon>
        <taxon>Spirotrichea</taxon>
        <taxon>Stichotrichia</taxon>
        <taxon>Sporadotrichida</taxon>
        <taxon>Oxytrichidae</taxon>
        <taxon>Stylonychinae</taxon>
        <taxon>Stylonychia</taxon>
    </lineage>
</organism>
<dbReference type="AlphaFoldDB" id="A0A078ACW1"/>
<dbReference type="InParanoid" id="A0A078ACW1"/>
<feature type="compositionally biased region" description="Polar residues" evidence="2">
    <location>
        <begin position="218"/>
        <end position="247"/>
    </location>
</feature>
<gene>
    <name evidence="3" type="primary">Contig12926.g13787</name>
    <name evidence="3" type="ORF">STYLEM_8692</name>
</gene>
<dbReference type="Proteomes" id="UP000039865">
    <property type="component" value="Unassembled WGS sequence"/>
</dbReference>
<accession>A0A078ACW1</accession>
<name>A0A078ACW1_STYLE</name>
<keyword evidence="4" id="KW-1185">Reference proteome</keyword>
<protein>
    <submittedName>
        <fullName evidence="3">Uncharacterized protein</fullName>
    </submittedName>
</protein>